<dbReference type="OrthoDB" id="1695907at2759"/>
<gene>
    <name evidence="1" type="ORF">CXB51_025710</name>
</gene>
<organism evidence="1 2">
    <name type="scientific">Gossypium anomalum</name>
    <dbReference type="NCBI Taxonomy" id="47600"/>
    <lineage>
        <taxon>Eukaryota</taxon>
        <taxon>Viridiplantae</taxon>
        <taxon>Streptophyta</taxon>
        <taxon>Embryophyta</taxon>
        <taxon>Tracheophyta</taxon>
        <taxon>Spermatophyta</taxon>
        <taxon>Magnoliopsida</taxon>
        <taxon>eudicotyledons</taxon>
        <taxon>Gunneridae</taxon>
        <taxon>Pentapetalae</taxon>
        <taxon>rosids</taxon>
        <taxon>malvids</taxon>
        <taxon>Malvales</taxon>
        <taxon>Malvaceae</taxon>
        <taxon>Malvoideae</taxon>
        <taxon>Gossypium</taxon>
    </lineage>
</organism>
<evidence type="ECO:0000313" key="2">
    <source>
        <dbReference type="Proteomes" id="UP000701853"/>
    </source>
</evidence>
<dbReference type="Proteomes" id="UP000701853">
    <property type="component" value="Chromosome 10"/>
</dbReference>
<dbReference type="GO" id="GO:0007142">
    <property type="term" value="P:male meiosis II"/>
    <property type="evidence" value="ECO:0007669"/>
    <property type="project" value="InterPro"/>
</dbReference>
<keyword evidence="2" id="KW-1185">Reference proteome</keyword>
<dbReference type="PANTHER" id="PTHR33318:SF16">
    <property type="entry name" value="FK506-BINDING NUCLEAR-LIKE PROTEIN"/>
    <property type="match status" value="1"/>
</dbReference>
<reference evidence="1 2" key="1">
    <citation type="journal article" date="2021" name="bioRxiv">
        <title>The Gossypium anomalum genome as a resource for cotton improvement and evolutionary analysis of hybrid incompatibility.</title>
        <authorList>
            <person name="Grover C.E."/>
            <person name="Yuan D."/>
            <person name="Arick M.A."/>
            <person name="Miller E.R."/>
            <person name="Hu G."/>
            <person name="Peterson D.G."/>
            <person name="Wendel J.F."/>
            <person name="Udall J.A."/>
        </authorList>
    </citation>
    <scope>NUCLEOTIDE SEQUENCE [LARGE SCALE GENOMIC DNA]</scope>
    <source>
        <strain evidence="1">JFW-Udall</strain>
        <tissue evidence="1">Leaf</tissue>
    </source>
</reference>
<dbReference type="PANTHER" id="PTHR33318">
    <property type="entry name" value="ASPARTYL/GLUTAMYL-TRNA(ASN/GLN) AMIDOTRANSFERASE SUBUNIT"/>
    <property type="match status" value="1"/>
</dbReference>
<proteinExistence type="predicted"/>
<accession>A0A8J5YEF1</accession>
<sequence>MGCFLGCFGISTKRKRRKPANRILPGPADSKLVSYEPLDSSINVDIPEDSIVSKAQLSNKPKERSSVKIRKKVSFNLNVQTYEPIPDEETTTYQFLQSVEEKKGRKRKVMAEKLQIVACHLSLRGFQVHCRRVLILAIIDTKTVEIAMRRGG</sequence>
<comment type="caution">
    <text evidence="1">The sequence shown here is derived from an EMBL/GenBank/DDBJ whole genome shotgun (WGS) entry which is preliminary data.</text>
</comment>
<name>A0A8J5YEF1_9ROSI</name>
<dbReference type="AlphaFoldDB" id="A0A8J5YEF1"/>
<protein>
    <submittedName>
        <fullName evidence="1">Uncharacterized protein</fullName>
    </submittedName>
</protein>
<evidence type="ECO:0000313" key="1">
    <source>
        <dbReference type="EMBL" id="KAG8481007.1"/>
    </source>
</evidence>
<dbReference type="InterPro" id="IPR039300">
    <property type="entry name" value="JASON"/>
</dbReference>
<dbReference type="EMBL" id="JAHUZN010000010">
    <property type="protein sequence ID" value="KAG8481007.1"/>
    <property type="molecule type" value="Genomic_DNA"/>
</dbReference>